<dbReference type="Gene3D" id="1.20.144.10">
    <property type="entry name" value="Phosphatidic acid phosphatase type 2/haloperoxidase"/>
    <property type="match status" value="2"/>
</dbReference>
<dbReference type="EMBL" id="CP019236">
    <property type="protein sequence ID" value="APW39256.1"/>
    <property type="molecule type" value="Genomic_DNA"/>
</dbReference>
<keyword evidence="1" id="KW-0472">Membrane</keyword>
<dbReference type="AlphaFoldDB" id="A0A1P8JZS5"/>
<dbReference type="RefSeq" id="WP_076201507.1">
    <property type="nucleotide sequence ID" value="NZ_CP019236.1"/>
</dbReference>
<feature type="transmembrane region" description="Helical" evidence="1">
    <location>
        <begin position="148"/>
        <end position="166"/>
    </location>
</feature>
<dbReference type="PANTHER" id="PTHR14969">
    <property type="entry name" value="SPHINGOSINE-1-PHOSPHATE PHOSPHOHYDROLASE"/>
    <property type="match status" value="1"/>
</dbReference>
<organism evidence="3 4">
    <name type="scientific">Rhodoferax koreensis</name>
    <dbReference type="NCBI Taxonomy" id="1842727"/>
    <lineage>
        <taxon>Bacteria</taxon>
        <taxon>Pseudomonadati</taxon>
        <taxon>Pseudomonadota</taxon>
        <taxon>Betaproteobacteria</taxon>
        <taxon>Burkholderiales</taxon>
        <taxon>Comamonadaceae</taxon>
        <taxon>Rhodoferax</taxon>
    </lineage>
</organism>
<name>A0A1P8JZS5_9BURK</name>
<keyword evidence="4" id="KW-1185">Reference proteome</keyword>
<feature type="transmembrane region" description="Helical" evidence="1">
    <location>
        <begin position="63"/>
        <end position="85"/>
    </location>
</feature>
<dbReference type="SUPFAM" id="SSF48317">
    <property type="entry name" value="Acid phosphatase/Vanadium-dependent haloperoxidase"/>
    <property type="match status" value="1"/>
</dbReference>
<dbReference type="STRING" id="1842727.RD110_20245"/>
<dbReference type="SMART" id="SM00014">
    <property type="entry name" value="acidPPc"/>
    <property type="match status" value="1"/>
</dbReference>
<feature type="transmembrane region" description="Helical" evidence="1">
    <location>
        <begin position="186"/>
        <end position="209"/>
    </location>
</feature>
<dbReference type="Pfam" id="PF01569">
    <property type="entry name" value="PAP2"/>
    <property type="match status" value="1"/>
</dbReference>
<protein>
    <recommendedName>
        <fullName evidence="2">Phosphatidic acid phosphatase type 2/haloperoxidase domain-containing protein</fullName>
    </recommendedName>
</protein>
<dbReference type="InterPro" id="IPR000326">
    <property type="entry name" value="PAP2/HPO"/>
</dbReference>
<keyword evidence="1" id="KW-0812">Transmembrane</keyword>
<dbReference type="OrthoDB" id="9780918at2"/>
<evidence type="ECO:0000256" key="1">
    <source>
        <dbReference type="SAM" id="Phobius"/>
    </source>
</evidence>
<evidence type="ECO:0000313" key="4">
    <source>
        <dbReference type="Proteomes" id="UP000186609"/>
    </source>
</evidence>
<accession>A0A1P8JZS5</accession>
<feature type="transmembrane region" description="Helical" evidence="1">
    <location>
        <begin position="123"/>
        <end position="141"/>
    </location>
</feature>
<feature type="transmembrane region" description="Helical" evidence="1">
    <location>
        <begin position="216"/>
        <end position="234"/>
    </location>
</feature>
<dbReference type="Proteomes" id="UP000186609">
    <property type="component" value="Chromosome"/>
</dbReference>
<evidence type="ECO:0000313" key="3">
    <source>
        <dbReference type="EMBL" id="APW39256.1"/>
    </source>
</evidence>
<dbReference type="InterPro" id="IPR036938">
    <property type="entry name" value="PAP2/HPO_sf"/>
</dbReference>
<feature type="transmembrane region" description="Helical" evidence="1">
    <location>
        <begin position="246"/>
        <end position="267"/>
    </location>
</feature>
<keyword evidence="1" id="KW-1133">Transmembrane helix</keyword>
<gene>
    <name evidence="3" type="ORF">RD110_20245</name>
</gene>
<sequence>MLASPSQWIAIGEQLGLHAWPLFLGLLLLATCTTGGITAWLAHGGPAPSDTSQPVRSGFLQRLGPRVVGSFALLLFTAAVFSGIARLLGDGGTLQLADEALSRTVATRAPAAALAAFGWLTHFGEPLVLTVLGVAVAGLLWRSAHRGLALGWVAAVGGNAVLNPLLKQVFERARPLHLDIATPAQGFSFPSGHSSGAMVTYGMLAYLAWRLLPPRWHVAAAMGATAVILTTAASRVFLRVHFASDVVAGLCSGAAWLVLCIASIAFARRRGERRAAA</sequence>
<feature type="domain" description="Phosphatidic acid phosphatase type 2/haloperoxidase" evidence="2">
    <location>
        <begin position="145"/>
        <end position="261"/>
    </location>
</feature>
<dbReference type="PANTHER" id="PTHR14969:SF13">
    <property type="entry name" value="AT30094P"/>
    <property type="match status" value="1"/>
</dbReference>
<dbReference type="KEGG" id="rhy:RD110_20245"/>
<feature type="transmembrane region" description="Helical" evidence="1">
    <location>
        <begin position="20"/>
        <end position="42"/>
    </location>
</feature>
<proteinExistence type="predicted"/>
<dbReference type="CDD" id="cd03392">
    <property type="entry name" value="PAP2_like_2"/>
    <property type="match status" value="1"/>
</dbReference>
<evidence type="ECO:0000259" key="2">
    <source>
        <dbReference type="SMART" id="SM00014"/>
    </source>
</evidence>
<reference evidence="3 4" key="1">
    <citation type="submission" date="2017-01" db="EMBL/GenBank/DDBJ databases">
        <authorList>
            <person name="Mah S.A."/>
            <person name="Swanson W.J."/>
            <person name="Moy G.W."/>
            <person name="Vacquier V.D."/>
        </authorList>
    </citation>
    <scope>NUCLEOTIDE SEQUENCE [LARGE SCALE GENOMIC DNA]</scope>
    <source>
        <strain evidence="3 4">DCY110</strain>
    </source>
</reference>